<gene>
    <name evidence="2" type="ORF">HII31_02732</name>
</gene>
<evidence type="ECO:0000313" key="3">
    <source>
        <dbReference type="Proteomes" id="UP000660729"/>
    </source>
</evidence>
<proteinExistence type="predicted"/>
<protein>
    <recommendedName>
        <fullName evidence="1">PD-(D/E)XK nuclease-like domain-containing protein</fullName>
    </recommendedName>
</protein>
<accession>A0A8H6VLC4</accession>
<sequence length="290" mass="32491">MPAHLQNLTADMRRIGRGEGIIADDHLRSLISEESDLADWNQVSSPARLALGALPSTEWAQKMVHRTRDNIELGRSEPAWNCAIHYPILEEACACSIVPDTHVGIENITTATISKEYQWKDGMDAAPRKADFAITMPIDHKTETALRSRGIQALSHSAYQPLTFSPPAISIETKLEGESGIEAEVQLSTWLRAHILFLRTLLQKLGRESTPCIPLPALVVQGAQWSFVYFDPREDRVDKWSRVSIGASSTLRGVYTILAALHRLIYWAENDHRPWFEKNILQPLLGLPAE</sequence>
<evidence type="ECO:0000313" key="2">
    <source>
        <dbReference type="EMBL" id="KAF7195970.1"/>
    </source>
</evidence>
<dbReference type="AlphaFoldDB" id="A0A8H6VLC4"/>
<comment type="caution">
    <text evidence="2">The sequence shown here is derived from an EMBL/GenBank/DDBJ whole genome shotgun (WGS) entry which is preliminary data.</text>
</comment>
<keyword evidence="3" id="KW-1185">Reference proteome</keyword>
<dbReference type="OrthoDB" id="4161186at2759"/>
<feature type="domain" description="PD-(D/E)XK nuclease-like" evidence="1">
    <location>
        <begin position="31"/>
        <end position="273"/>
    </location>
</feature>
<evidence type="ECO:0000259" key="1">
    <source>
        <dbReference type="Pfam" id="PF20516"/>
    </source>
</evidence>
<dbReference type="Pfam" id="PF20516">
    <property type="entry name" value="PDDEXK_12"/>
    <property type="match status" value="1"/>
</dbReference>
<organism evidence="2 3">
    <name type="scientific">Pseudocercospora fuligena</name>
    <dbReference type="NCBI Taxonomy" id="685502"/>
    <lineage>
        <taxon>Eukaryota</taxon>
        <taxon>Fungi</taxon>
        <taxon>Dikarya</taxon>
        <taxon>Ascomycota</taxon>
        <taxon>Pezizomycotina</taxon>
        <taxon>Dothideomycetes</taxon>
        <taxon>Dothideomycetidae</taxon>
        <taxon>Mycosphaerellales</taxon>
        <taxon>Mycosphaerellaceae</taxon>
        <taxon>Pseudocercospora</taxon>
    </lineage>
</organism>
<dbReference type="InterPro" id="IPR046797">
    <property type="entry name" value="PDDEXK_12"/>
</dbReference>
<dbReference type="Proteomes" id="UP000660729">
    <property type="component" value="Unassembled WGS sequence"/>
</dbReference>
<name>A0A8H6VLC4_9PEZI</name>
<dbReference type="EMBL" id="JABCIY010000033">
    <property type="protein sequence ID" value="KAF7195970.1"/>
    <property type="molecule type" value="Genomic_DNA"/>
</dbReference>
<reference evidence="2" key="1">
    <citation type="submission" date="2020-04" db="EMBL/GenBank/DDBJ databases">
        <title>Draft genome resource of the tomato pathogen Pseudocercospora fuligena.</title>
        <authorList>
            <person name="Zaccaron A."/>
        </authorList>
    </citation>
    <scope>NUCLEOTIDE SEQUENCE</scope>
    <source>
        <strain evidence="2">PF001</strain>
    </source>
</reference>